<gene>
    <name evidence="12" type="ORF">H9W90_00675</name>
</gene>
<accession>A0A7G9LAM2</accession>
<dbReference type="Pfam" id="PF00571">
    <property type="entry name" value="CBS"/>
    <property type="match status" value="1"/>
</dbReference>
<feature type="domain" description="CNNM transmembrane" evidence="11">
    <location>
        <begin position="1"/>
        <end position="192"/>
    </location>
</feature>
<dbReference type="InterPro" id="IPR005170">
    <property type="entry name" value="Transptr-assoc_dom"/>
</dbReference>
<protein>
    <submittedName>
        <fullName evidence="12">HlyC/CorC family transporter</fullName>
    </submittedName>
</protein>
<feature type="transmembrane region" description="Helical" evidence="9">
    <location>
        <begin position="57"/>
        <end position="75"/>
    </location>
</feature>
<dbReference type="PROSITE" id="PS51846">
    <property type="entry name" value="CNNM"/>
    <property type="match status" value="1"/>
</dbReference>
<dbReference type="SMART" id="SM01091">
    <property type="entry name" value="CorC_HlyC"/>
    <property type="match status" value="1"/>
</dbReference>
<dbReference type="InterPro" id="IPR036318">
    <property type="entry name" value="FAD-bd_PCMH-like_sf"/>
</dbReference>
<evidence type="ECO:0000313" key="12">
    <source>
        <dbReference type="EMBL" id="QNM85671.1"/>
    </source>
</evidence>
<dbReference type="GO" id="GO:0050660">
    <property type="term" value="F:flavin adenine dinucleotide binding"/>
    <property type="evidence" value="ECO:0007669"/>
    <property type="project" value="InterPro"/>
</dbReference>
<dbReference type="Proteomes" id="UP000515808">
    <property type="component" value="Chromosome"/>
</dbReference>
<dbReference type="SUPFAM" id="SSF56176">
    <property type="entry name" value="FAD-binding/transporter-associated domain-like"/>
    <property type="match status" value="1"/>
</dbReference>
<proteinExistence type="predicted"/>
<evidence type="ECO:0000256" key="5">
    <source>
        <dbReference type="ARBA" id="ARBA00023122"/>
    </source>
</evidence>
<dbReference type="AlphaFoldDB" id="A0A7G9LAM2"/>
<evidence type="ECO:0000259" key="11">
    <source>
        <dbReference type="PROSITE" id="PS51846"/>
    </source>
</evidence>
<dbReference type="InterPro" id="IPR000644">
    <property type="entry name" value="CBS_dom"/>
</dbReference>
<dbReference type="KEGG" id="ppec:H9W90_00675"/>
<dbReference type="InterPro" id="IPR046342">
    <property type="entry name" value="CBS_dom_sf"/>
</dbReference>
<name>A0A7G9LAM2_9FLAO</name>
<dbReference type="RefSeq" id="WP_187482573.1">
    <property type="nucleotide sequence ID" value="NZ_CP060695.1"/>
</dbReference>
<comment type="subcellular location">
    <subcellularLocation>
        <location evidence="1">Membrane</location>
        <topology evidence="1">Multi-pass membrane protein</topology>
    </subcellularLocation>
</comment>
<keyword evidence="4 8" id="KW-1133">Transmembrane helix</keyword>
<dbReference type="Pfam" id="PF01595">
    <property type="entry name" value="CNNM"/>
    <property type="match status" value="1"/>
</dbReference>
<evidence type="ECO:0000313" key="13">
    <source>
        <dbReference type="Proteomes" id="UP000515808"/>
    </source>
</evidence>
<feature type="transmembrane region" description="Helical" evidence="9">
    <location>
        <begin position="6"/>
        <end position="28"/>
    </location>
</feature>
<organism evidence="12 13">
    <name type="scientific">Polaribacter pectinis</name>
    <dbReference type="NCBI Taxonomy" id="2738844"/>
    <lineage>
        <taxon>Bacteria</taxon>
        <taxon>Pseudomonadati</taxon>
        <taxon>Bacteroidota</taxon>
        <taxon>Flavobacteriia</taxon>
        <taxon>Flavobacteriales</taxon>
        <taxon>Flavobacteriaceae</taxon>
    </lineage>
</organism>
<evidence type="ECO:0000256" key="3">
    <source>
        <dbReference type="ARBA" id="ARBA00022737"/>
    </source>
</evidence>
<keyword evidence="5 7" id="KW-0129">CBS domain</keyword>
<keyword evidence="3" id="KW-0677">Repeat</keyword>
<dbReference type="Pfam" id="PF03471">
    <property type="entry name" value="CorC_HlyC"/>
    <property type="match status" value="1"/>
</dbReference>
<evidence type="ECO:0000256" key="6">
    <source>
        <dbReference type="ARBA" id="ARBA00023136"/>
    </source>
</evidence>
<reference evidence="12 13" key="1">
    <citation type="submission" date="2020-08" db="EMBL/GenBank/DDBJ databases">
        <title>Polaribacter sp. L12M9 isolated from gut of the Korean scallop.</title>
        <authorList>
            <person name="Jeong Y.S."/>
        </authorList>
    </citation>
    <scope>NUCLEOTIDE SEQUENCE [LARGE SCALE GENOMIC DNA]</scope>
    <source>
        <strain evidence="12 13">L12M9</strain>
    </source>
</reference>
<dbReference type="PROSITE" id="PS51371">
    <property type="entry name" value="CBS"/>
    <property type="match status" value="1"/>
</dbReference>
<evidence type="ECO:0000256" key="7">
    <source>
        <dbReference type="PROSITE-ProRule" id="PRU00703"/>
    </source>
</evidence>
<feature type="transmembrane region" description="Helical" evidence="9">
    <location>
        <begin position="95"/>
        <end position="113"/>
    </location>
</feature>
<dbReference type="Gene3D" id="3.10.580.10">
    <property type="entry name" value="CBS-domain"/>
    <property type="match status" value="1"/>
</dbReference>
<dbReference type="EMBL" id="CP060695">
    <property type="protein sequence ID" value="QNM85671.1"/>
    <property type="molecule type" value="Genomic_DNA"/>
</dbReference>
<dbReference type="Gene3D" id="3.30.465.10">
    <property type="match status" value="1"/>
</dbReference>
<dbReference type="SUPFAM" id="SSF54631">
    <property type="entry name" value="CBS-domain pair"/>
    <property type="match status" value="1"/>
</dbReference>
<feature type="transmembrane region" description="Helical" evidence="9">
    <location>
        <begin position="134"/>
        <end position="159"/>
    </location>
</feature>
<keyword evidence="2 8" id="KW-0812">Transmembrane</keyword>
<dbReference type="CDD" id="cd04590">
    <property type="entry name" value="CBS_pair_CorC_HlyC_assoc"/>
    <property type="match status" value="1"/>
</dbReference>
<keyword evidence="6 8" id="KW-0472">Membrane</keyword>
<evidence type="ECO:0000256" key="4">
    <source>
        <dbReference type="ARBA" id="ARBA00022989"/>
    </source>
</evidence>
<keyword evidence="13" id="KW-1185">Reference proteome</keyword>
<evidence type="ECO:0000256" key="8">
    <source>
        <dbReference type="PROSITE-ProRule" id="PRU01193"/>
    </source>
</evidence>
<evidence type="ECO:0000259" key="10">
    <source>
        <dbReference type="PROSITE" id="PS51371"/>
    </source>
</evidence>
<evidence type="ECO:0000256" key="1">
    <source>
        <dbReference type="ARBA" id="ARBA00004141"/>
    </source>
</evidence>
<dbReference type="GO" id="GO:0005886">
    <property type="term" value="C:plasma membrane"/>
    <property type="evidence" value="ECO:0007669"/>
    <property type="project" value="TreeGrafter"/>
</dbReference>
<dbReference type="InterPro" id="IPR016169">
    <property type="entry name" value="FAD-bd_PCMH_sub2"/>
</dbReference>
<feature type="domain" description="CBS" evidence="10">
    <location>
        <begin position="270"/>
        <end position="333"/>
    </location>
</feature>
<dbReference type="PANTHER" id="PTHR22777:SF17">
    <property type="entry name" value="UPF0053 PROTEIN SLL0260"/>
    <property type="match status" value="1"/>
</dbReference>
<dbReference type="InterPro" id="IPR002550">
    <property type="entry name" value="CNNM"/>
</dbReference>
<evidence type="ECO:0000256" key="2">
    <source>
        <dbReference type="ARBA" id="ARBA00022692"/>
    </source>
</evidence>
<dbReference type="PANTHER" id="PTHR22777">
    <property type="entry name" value="HEMOLYSIN-RELATED"/>
    <property type="match status" value="1"/>
</dbReference>
<sequence>MEIELIIIIISILISAFFSGMEIAFVSANKLHIELEKKREGFIPRILNKITQKSSKFITTMLVGNNISLVVYSYYMGGFLTRILPLDSYNDFSILLIQTIISTIVILITAEFLPKAIFRIYANEVLKIFALPAYFFYVLFHFVSDFITLISDFFLRVFFKTNADEQQTEFSKEELGNYITEQLETGNDDDELDSEIQIFQNALQFHNVKAREVMVPRTEIVAVEIHEKVSNLKNIFIETGLSKILVYKSSLDDVIGYVNAFELFKKPKTIKSILLPVEIVPESMMVNYILNGLMKKRKSVAVVVDEYGGTSGMITVEDIVEELFGEIEDEHDSQEFLEEKVSETKFNFSARLEIDYLNEEYDLNIPKSEAYETLGGFIIDHTENIPTQEDVVEIEDFEIRILKMSSAKIDEVSFKITDKED</sequence>
<evidence type="ECO:0000256" key="9">
    <source>
        <dbReference type="SAM" id="Phobius"/>
    </source>
</evidence>
<dbReference type="InterPro" id="IPR044751">
    <property type="entry name" value="Ion_transp-like_CBS"/>
</dbReference>